<proteinExistence type="predicted"/>
<keyword evidence="2" id="KW-1185">Reference proteome</keyword>
<gene>
    <name evidence="1" type="ORF">EXIGLDRAFT_718166</name>
</gene>
<evidence type="ECO:0000313" key="2">
    <source>
        <dbReference type="Proteomes" id="UP000077266"/>
    </source>
</evidence>
<organism evidence="1 2">
    <name type="scientific">Exidia glandulosa HHB12029</name>
    <dbReference type="NCBI Taxonomy" id="1314781"/>
    <lineage>
        <taxon>Eukaryota</taxon>
        <taxon>Fungi</taxon>
        <taxon>Dikarya</taxon>
        <taxon>Basidiomycota</taxon>
        <taxon>Agaricomycotina</taxon>
        <taxon>Agaricomycetes</taxon>
        <taxon>Auriculariales</taxon>
        <taxon>Exidiaceae</taxon>
        <taxon>Exidia</taxon>
    </lineage>
</organism>
<reference evidence="1 2" key="1">
    <citation type="journal article" date="2016" name="Mol. Biol. Evol.">
        <title>Comparative Genomics of Early-Diverging Mushroom-Forming Fungi Provides Insights into the Origins of Lignocellulose Decay Capabilities.</title>
        <authorList>
            <person name="Nagy L.G."/>
            <person name="Riley R."/>
            <person name="Tritt A."/>
            <person name="Adam C."/>
            <person name="Daum C."/>
            <person name="Floudas D."/>
            <person name="Sun H."/>
            <person name="Yadav J.S."/>
            <person name="Pangilinan J."/>
            <person name="Larsson K.H."/>
            <person name="Matsuura K."/>
            <person name="Barry K."/>
            <person name="Labutti K."/>
            <person name="Kuo R."/>
            <person name="Ohm R.A."/>
            <person name="Bhattacharya S.S."/>
            <person name="Shirouzu T."/>
            <person name="Yoshinaga Y."/>
            <person name="Martin F.M."/>
            <person name="Grigoriev I.V."/>
            <person name="Hibbett D.S."/>
        </authorList>
    </citation>
    <scope>NUCLEOTIDE SEQUENCE [LARGE SCALE GENOMIC DNA]</scope>
    <source>
        <strain evidence="1 2">HHB12029</strain>
    </source>
</reference>
<evidence type="ECO:0000313" key="1">
    <source>
        <dbReference type="EMBL" id="KZV92607.1"/>
    </source>
</evidence>
<accession>A0A165HXS1</accession>
<dbReference type="Proteomes" id="UP000077266">
    <property type="component" value="Unassembled WGS sequence"/>
</dbReference>
<dbReference type="OrthoDB" id="3217549at2759"/>
<sequence>MSSFREVNASRIAFHLEELAVIERRDAALDGELANARIALARAQHAVDTMTQDLVALRSRRSNLLDRVEELRSELDPQVMASFPLELLREIFFVLAAAIDKDLYTRAGSSIRRHSTQRALIPFIVSAVCRRWRAVALDSPSLWGSYLAPAHYLDSAEKCYLAEDYIRTVICRSLSGPLDVSVDWGNFDDATWTALRRPLQRILGVIASQSQRWRSFFLFLPVIATTPQTLQMFRQATPLLEDLVVNTSTDEPLSTNAWQDGFPAYLPHCPKLRMMETDQSHVLWTYPRQEKLAVTRIILTSIILPAHAVWNILDASPLLIFFELNITVHDPTWRPATRLCLATLLELECGDEGGNLLASWAQSLTLPRLSTLKLWKSDIIPLHDLLSAVSSTVTTLSLQSIHNLSREELDCLAQLRNLADISFCLCCSREGLSVTFIEHWSRAQAWPRLTTVVLSSTALSDPAADAFLNLIRTRTSESSSDVQRLTCVEVGSTSIPRWLKDQVALLLSPHLL</sequence>
<dbReference type="InParanoid" id="A0A165HXS1"/>
<dbReference type="Gene3D" id="1.20.1280.50">
    <property type="match status" value="1"/>
</dbReference>
<dbReference type="EMBL" id="KV426005">
    <property type="protein sequence ID" value="KZV92607.1"/>
    <property type="molecule type" value="Genomic_DNA"/>
</dbReference>
<dbReference type="AlphaFoldDB" id="A0A165HXS1"/>
<protein>
    <submittedName>
        <fullName evidence="1">Uncharacterized protein</fullName>
    </submittedName>
</protein>
<name>A0A165HXS1_EXIGL</name>